<proteinExistence type="evidence at transcript level"/>
<protein>
    <recommendedName>
        <fullName evidence="10">Odorant receptor</fullName>
    </recommendedName>
</protein>
<feature type="transmembrane region" description="Helical" evidence="10">
    <location>
        <begin position="283"/>
        <end position="306"/>
    </location>
</feature>
<dbReference type="PANTHER" id="PTHR21137:SF35">
    <property type="entry name" value="ODORANT RECEPTOR 19A-RELATED"/>
    <property type="match status" value="1"/>
</dbReference>
<dbReference type="GO" id="GO:0005886">
    <property type="term" value="C:plasma membrane"/>
    <property type="evidence" value="ECO:0007669"/>
    <property type="project" value="UniProtKB-SubCell"/>
</dbReference>
<keyword evidence="2" id="KW-1003">Cell membrane</keyword>
<evidence type="ECO:0000256" key="5">
    <source>
        <dbReference type="ARBA" id="ARBA00022725"/>
    </source>
</evidence>
<evidence type="ECO:0000256" key="4">
    <source>
        <dbReference type="ARBA" id="ARBA00022692"/>
    </source>
</evidence>
<evidence type="ECO:0000256" key="8">
    <source>
        <dbReference type="ARBA" id="ARBA00023170"/>
    </source>
</evidence>
<reference evidence="11" key="1">
    <citation type="journal article" date="2020" name="Mol. Phylogenet. Evol.">
        <title>Analyses of chemosensory genes provide insight into the evolution of behavioral differences to phytochemicals in Bactrocera species.</title>
        <authorList>
            <person name="Wu Z."/>
            <person name="Cui Y."/>
            <person name="Ma J."/>
            <person name="Qu M."/>
            <person name="Lin J."/>
        </authorList>
    </citation>
    <scope>NUCLEOTIDE SEQUENCE</scope>
</reference>
<evidence type="ECO:0000256" key="9">
    <source>
        <dbReference type="ARBA" id="ARBA00023224"/>
    </source>
</evidence>
<dbReference type="EMBL" id="MT474782">
    <property type="protein sequence ID" value="QKN21494.1"/>
    <property type="molecule type" value="mRNA"/>
</dbReference>
<keyword evidence="5 10" id="KW-0552">Olfaction</keyword>
<dbReference type="InterPro" id="IPR004117">
    <property type="entry name" value="7tm6_olfct_rcpt"/>
</dbReference>
<evidence type="ECO:0000256" key="7">
    <source>
        <dbReference type="ARBA" id="ARBA00023136"/>
    </source>
</evidence>
<evidence type="ECO:0000256" key="3">
    <source>
        <dbReference type="ARBA" id="ARBA00022606"/>
    </source>
</evidence>
<comment type="similarity">
    <text evidence="10">Belongs to the insect chemoreceptor superfamily. Heteromeric odorant receptor channel (TC 1.A.69) family.</text>
</comment>
<accession>A0A6M9TZK8</accession>
<keyword evidence="3 10" id="KW-0716">Sensory transduction</keyword>
<dbReference type="Pfam" id="PF02949">
    <property type="entry name" value="7tm_6"/>
    <property type="match status" value="1"/>
</dbReference>
<keyword evidence="4 10" id="KW-0812">Transmembrane</keyword>
<evidence type="ECO:0000256" key="2">
    <source>
        <dbReference type="ARBA" id="ARBA00022475"/>
    </source>
</evidence>
<dbReference type="PANTHER" id="PTHR21137">
    <property type="entry name" value="ODORANT RECEPTOR"/>
    <property type="match status" value="1"/>
</dbReference>
<feature type="transmembrane region" description="Helical" evidence="10">
    <location>
        <begin position="182"/>
        <end position="205"/>
    </location>
</feature>
<comment type="subcellular location">
    <subcellularLocation>
        <location evidence="1 10">Cell membrane</location>
        <topology evidence="1 10">Multi-pass membrane protein</topology>
    </subcellularLocation>
</comment>
<keyword evidence="6 10" id="KW-1133">Transmembrane helix</keyword>
<evidence type="ECO:0000256" key="6">
    <source>
        <dbReference type="ARBA" id="ARBA00022989"/>
    </source>
</evidence>
<name>A0A6M9TZK8_ZEUTA</name>
<feature type="transmembrane region" description="Helical" evidence="10">
    <location>
        <begin position="45"/>
        <end position="65"/>
    </location>
</feature>
<comment type="caution">
    <text evidence="10">Lacks conserved residue(s) required for the propagation of feature annotation.</text>
</comment>
<keyword evidence="8 10" id="KW-0675">Receptor</keyword>
<keyword evidence="7 10" id="KW-0472">Membrane</keyword>
<evidence type="ECO:0000256" key="10">
    <source>
        <dbReference type="RuleBase" id="RU351113"/>
    </source>
</evidence>
<dbReference type="GO" id="GO:0005549">
    <property type="term" value="F:odorant binding"/>
    <property type="evidence" value="ECO:0007669"/>
    <property type="project" value="InterPro"/>
</dbReference>
<feature type="transmembrane region" description="Helical" evidence="10">
    <location>
        <begin position="77"/>
        <end position="98"/>
    </location>
</feature>
<dbReference type="AlphaFoldDB" id="A0A6M9TZK8"/>
<organism evidence="11">
    <name type="scientific">Zeugodacus tau</name>
    <name type="common">Fruit fly</name>
    <name type="synonym">Bactrocera tau</name>
    <dbReference type="NCBI Taxonomy" id="137263"/>
    <lineage>
        <taxon>Eukaryota</taxon>
        <taxon>Metazoa</taxon>
        <taxon>Ecdysozoa</taxon>
        <taxon>Arthropoda</taxon>
        <taxon>Hexapoda</taxon>
        <taxon>Insecta</taxon>
        <taxon>Pterygota</taxon>
        <taxon>Neoptera</taxon>
        <taxon>Endopterygota</taxon>
        <taxon>Diptera</taxon>
        <taxon>Brachycera</taxon>
        <taxon>Muscomorpha</taxon>
        <taxon>Tephritoidea</taxon>
        <taxon>Tephritidae</taxon>
        <taxon>Zeugodacus</taxon>
        <taxon>Zeugodacus</taxon>
    </lineage>
</organism>
<gene>
    <name evidence="11" type="primary">OR74a</name>
</gene>
<evidence type="ECO:0000313" key="11">
    <source>
        <dbReference type="EMBL" id="QKN21494.1"/>
    </source>
</evidence>
<dbReference type="GO" id="GO:0007165">
    <property type="term" value="P:signal transduction"/>
    <property type="evidence" value="ECO:0007669"/>
    <property type="project" value="UniProtKB-KW"/>
</dbReference>
<keyword evidence="9 10" id="KW-0807">Transducer</keyword>
<feature type="transmembrane region" description="Helical" evidence="10">
    <location>
        <begin position="143"/>
        <end position="162"/>
    </location>
</feature>
<evidence type="ECO:0000256" key="1">
    <source>
        <dbReference type="ARBA" id="ARBA00004651"/>
    </source>
</evidence>
<dbReference type="GO" id="GO:0004984">
    <property type="term" value="F:olfactory receptor activity"/>
    <property type="evidence" value="ECO:0007669"/>
    <property type="project" value="InterPro"/>
</dbReference>
<sequence length="414" mass="48038">MRYLPASYHKPLLPNGRHPPIDWQIYGFICSNCWPLAAHITKARYIVDIMVTIAQFMSESMVLIGEGIVMHDNLDNISFVCTVLAPNLILIEMMLRAYNIIYRRSSFRKHIEEFYKKIYIQRTWNPDLFEQIRRQQLPTKYSTCTYIITLVTYVYVPISGLIKNERLVPFPIRFSFDYTVPWPRYLVFLAMSIWTGFAVVGPLVAEPNSLAMQILHLNGRYSLLLQDLRKISKESIVEHERLKGKDTLLVTQRFRYRLFEIIRRNVELNEFAKSLQEQYSFRVFVMMAMSATLLCVLGFLTATLGLTAQNIRFVSWIIGKVVELLIFGRLGTTLSTTTDELSTSYYCCDWEDVILHSTDAEENKKLMKLIALAVHLNSNPFRLTGLNFSVVNYETVVSILRGAGSYFTVIYAYR</sequence>